<name>A0A2Z4Y336_SUMC1</name>
<sequence>MLNFVPWVPTQIVSAQMEISLASGRPFPHSTLAQAVDVSREICEVVN</sequence>
<dbReference type="Proteomes" id="UP000262583">
    <property type="component" value="Chromosome"/>
</dbReference>
<evidence type="ECO:0000313" key="2">
    <source>
        <dbReference type="Proteomes" id="UP000262583"/>
    </source>
</evidence>
<dbReference type="AlphaFoldDB" id="A0A2Z4Y336"/>
<organism evidence="1 2">
    <name type="scientific">Sumerlaea chitinivorans</name>
    <dbReference type="NCBI Taxonomy" id="2250252"/>
    <lineage>
        <taxon>Bacteria</taxon>
        <taxon>Candidatus Sumerlaeota</taxon>
        <taxon>Candidatus Sumerlaeia</taxon>
        <taxon>Candidatus Sumerlaeales</taxon>
        <taxon>Candidatus Sumerlaeaceae</taxon>
        <taxon>Candidatus Sumerlaea</taxon>
    </lineage>
</organism>
<dbReference type="EMBL" id="CP030759">
    <property type="protein sequence ID" value="AXA35611.1"/>
    <property type="molecule type" value="Genomic_DNA"/>
</dbReference>
<dbReference type="KEGG" id="schv:BRCON_0834"/>
<accession>A0A2Z4Y336</accession>
<evidence type="ECO:0000313" key="1">
    <source>
        <dbReference type="EMBL" id="AXA35611.1"/>
    </source>
</evidence>
<gene>
    <name evidence="1" type="ORF">BRCON_0834</name>
</gene>
<proteinExistence type="predicted"/>
<reference evidence="1 2" key="1">
    <citation type="submission" date="2018-05" db="EMBL/GenBank/DDBJ databases">
        <title>A metagenomic window into the 2 km-deep terrestrial subsurface aquifer revealed taxonomically and functionally diverse microbial community comprising novel uncultured bacterial lineages.</title>
        <authorList>
            <person name="Kadnikov V.V."/>
            <person name="Mardanov A.V."/>
            <person name="Beletsky A.V."/>
            <person name="Banks D."/>
            <person name="Pimenov N.V."/>
            <person name="Frank Y.A."/>
            <person name="Karnachuk O.V."/>
            <person name="Ravin N.V."/>
        </authorList>
    </citation>
    <scope>NUCLEOTIDE SEQUENCE [LARGE SCALE GENOMIC DNA]</scope>
    <source>
        <strain evidence="1">BY</strain>
    </source>
</reference>
<protein>
    <submittedName>
        <fullName evidence="1">Uncharacterized protein</fullName>
    </submittedName>
</protein>